<evidence type="ECO:0000313" key="1">
    <source>
        <dbReference type="EMBL" id="EFH44626.1"/>
    </source>
</evidence>
<sequence>MTVYRFIPSLIRAFFYVEIITSPYYLLTHYTQTQVGVGKAELGMLIHRKMNASIKDRLFDSTFPLPNAEVTALKTVLSHNFGCITAGMCIRMSRTRSYSKLRR</sequence>
<keyword evidence="2" id="KW-1185">Reference proteome</keyword>
<dbReference type="HOGENOM" id="CLU_2267459_0_0_1"/>
<protein>
    <submittedName>
        <fullName evidence="1">Predicted protein</fullName>
    </submittedName>
</protein>
<name>D7MHH2_ARALL</name>
<reference evidence="2" key="1">
    <citation type="journal article" date="2011" name="Nat. Genet.">
        <title>The Arabidopsis lyrata genome sequence and the basis of rapid genome size change.</title>
        <authorList>
            <person name="Hu T.T."/>
            <person name="Pattyn P."/>
            <person name="Bakker E.G."/>
            <person name="Cao J."/>
            <person name="Cheng J.-F."/>
            <person name="Clark R.M."/>
            <person name="Fahlgren N."/>
            <person name="Fawcett J.A."/>
            <person name="Grimwood J."/>
            <person name="Gundlach H."/>
            <person name="Haberer G."/>
            <person name="Hollister J.D."/>
            <person name="Ossowski S."/>
            <person name="Ottilar R.P."/>
            <person name="Salamov A.A."/>
            <person name="Schneeberger K."/>
            <person name="Spannagl M."/>
            <person name="Wang X."/>
            <person name="Yang L."/>
            <person name="Nasrallah M.E."/>
            <person name="Bergelson J."/>
            <person name="Carrington J.C."/>
            <person name="Gaut B.S."/>
            <person name="Schmutz J."/>
            <person name="Mayer K.F.X."/>
            <person name="Van de Peer Y."/>
            <person name="Grigoriev I.V."/>
            <person name="Nordborg M."/>
            <person name="Weigel D."/>
            <person name="Guo Y.-L."/>
        </authorList>
    </citation>
    <scope>NUCLEOTIDE SEQUENCE [LARGE SCALE GENOMIC DNA]</scope>
    <source>
        <strain evidence="2">cv. MN47</strain>
    </source>
</reference>
<dbReference type="EMBL" id="GL348719">
    <property type="protein sequence ID" value="EFH44626.1"/>
    <property type="molecule type" value="Genomic_DNA"/>
</dbReference>
<evidence type="ECO:0000313" key="2">
    <source>
        <dbReference type="Proteomes" id="UP000008694"/>
    </source>
</evidence>
<organism evidence="2">
    <name type="scientific">Arabidopsis lyrata subsp. lyrata</name>
    <name type="common">Lyre-leaved rock-cress</name>
    <dbReference type="NCBI Taxonomy" id="81972"/>
    <lineage>
        <taxon>Eukaryota</taxon>
        <taxon>Viridiplantae</taxon>
        <taxon>Streptophyta</taxon>
        <taxon>Embryophyta</taxon>
        <taxon>Tracheophyta</taxon>
        <taxon>Spermatophyta</taxon>
        <taxon>Magnoliopsida</taxon>
        <taxon>eudicotyledons</taxon>
        <taxon>Gunneridae</taxon>
        <taxon>Pentapetalae</taxon>
        <taxon>rosids</taxon>
        <taxon>malvids</taxon>
        <taxon>Brassicales</taxon>
        <taxon>Brassicaceae</taxon>
        <taxon>Camelineae</taxon>
        <taxon>Arabidopsis</taxon>
    </lineage>
</organism>
<dbReference type="Proteomes" id="UP000008694">
    <property type="component" value="Unassembled WGS sequence"/>
</dbReference>
<proteinExistence type="predicted"/>
<accession>D7MHH2</accession>
<dbReference type="Gramene" id="Al_scaffold_0007_3030">
    <property type="protein sequence ID" value="Al_scaffold_0007_3030"/>
    <property type="gene ID" value="Al_scaffold_0007_3030"/>
</dbReference>
<gene>
    <name evidence="1" type="ORF">ARALYDRAFT_658975</name>
</gene>
<dbReference type="AlphaFoldDB" id="D7MHH2"/>